<sequence length="165" mass="18681">MLSLSTEGVRDHWQQIAPELADLLVTIEKTEDWTLDSNPDIADRLTQFGLRLSDPAATQRLASGDRNELLFFLVYVSSSKALRIIQWMDETQDGMGTKLLNLLLEQDGAGVFAHVADPMLAGTMIQRLRVIQNTPFFQQLLKPSLLDSILRAIENYRDEKQDHEA</sequence>
<dbReference type="Pfam" id="PF23130">
    <property type="entry name" value="IcmW"/>
    <property type="match status" value="1"/>
</dbReference>
<dbReference type="Proteomes" id="UP000701702">
    <property type="component" value="Unassembled WGS sequence"/>
</dbReference>
<proteinExistence type="predicted"/>
<comment type="caution">
    <text evidence="1">The sequence shown here is derived from an EMBL/GenBank/DDBJ whole genome shotgun (WGS) entry which is preliminary data.</text>
</comment>
<name>A0ABN7Y8G2_9BURK</name>
<organism evidence="1 2">
    <name type="scientific">Cupriavidus pinatubonensis</name>
    <dbReference type="NCBI Taxonomy" id="248026"/>
    <lineage>
        <taxon>Bacteria</taxon>
        <taxon>Pseudomonadati</taxon>
        <taxon>Pseudomonadota</taxon>
        <taxon>Betaproteobacteria</taxon>
        <taxon>Burkholderiales</taxon>
        <taxon>Burkholderiaceae</taxon>
        <taxon>Cupriavidus</taxon>
    </lineage>
</organism>
<keyword evidence="2" id="KW-1185">Reference proteome</keyword>
<dbReference type="EMBL" id="CAJZAF010000007">
    <property type="protein sequence ID" value="CAG9169663.1"/>
    <property type="molecule type" value="Genomic_DNA"/>
</dbReference>
<dbReference type="RefSeq" id="WP_224001137.1">
    <property type="nucleotide sequence ID" value="NZ_CAJZAF010000007.1"/>
</dbReference>
<dbReference type="InterPro" id="IPR057079">
    <property type="entry name" value="IcmW-like"/>
</dbReference>
<reference evidence="1 2" key="1">
    <citation type="submission" date="2021-08" db="EMBL/GenBank/DDBJ databases">
        <authorList>
            <person name="Peeters C."/>
        </authorList>
    </citation>
    <scope>NUCLEOTIDE SEQUENCE [LARGE SCALE GENOMIC DNA]</scope>
    <source>
        <strain evidence="1 2">LMG 23994</strain>
    </source>
</reference>
<evidence type="ECO:0000313" key="1">
    <source>
        <dbReference type="EMBL" id="CAG9169663.1"/>
    </source>
</evidence>
<gene>
    <name evidence="1" type="ORF">LMG23994_01601</name>
</gene>
<protein>
    <submittedName>
        <fullName evidence="1">Uncharacterized protein</fullName>
    </submittedName>
</protein>
<accession>A0ABN7Y8G2</accession>
<evidence type="ECO:0000313" key="2">
    <source>
        <dbReference type="Proteomes" id="UP000701702"/>
    </source>
</evidence>